<dbReference type="PANTHER" id="PTHR35176:SF6">
    <property type="entry name" value="HEME OXYGENASE HI_0854-RELATED"/>
    <property type="match status" value="1"/>
</dbReference>
<proteinExistence type="predicted"/>
<dbReference type="NCBIfam" id="TIGR03618">
    <property type="entry name" value="Rv1155_F420"/>
    <property type="match status" value="1"/>
</dbReference>
<dbReference type="InterPro" id="IPR012349">
    <property type="entry name" value="Split_barrel_FMN-bd"/>
</dbReference>
<dbReference type="InterPro" id="IPR011576">
    <property type="entry name" value="Pyridox_Oxase_N"/>
</dbReference>
<dbReference type="Gene3D" id="2.30.110.10">
    <property type="entry name" value="Electron Transport, Fmn-binding Protein, Chain A"/>
    <property type="match status" value="1"/>
</dbReference>
<dbReference type="SUPFAM" id="SSF50475">
    <property type="entry name" value="FMN-binding split barrel"/>
    <property type="match status" value="1"/>
</dbReference>
<dbReference type="GO" id="GO:0005829">
    <property type="term" value="C:cytosol"/>
    <property type="evidence" value="ECO:0007669"/>
    <property type="project" value="TreeGrafter"/>
</dbReference>
<gene>
    <name evidence="3" type="ORF">UFOPK2399_01261</name>
</gene>
<accession>A0A6J6PJD2</accession>
<organism evidence="3">
    <name type="scientific">freshwater metagenome</name>
    <dbReference type="NCBI Taxonomy" id="449393"/>
    <lineage>
        <taxon>unclassified sequences</taxon>
        <taxon>metagenomes</taxon>
        <taxon>ecological metagenomes</taxon>
    </lineage>
</organism>
<name>A0A6J6PJD2_9ZZZZ</name>
<dbReference type="GO" id="GO:0016627">
    <property type="term" value="F:oxidoreductase activity, acting on the CH-CH group of donors"/>
    <property type="evidence" value="ECO:0007669"/>
    <property type="project" value="TreeGrafter"/>
</dbReference>
<evidence type="ECO:0000259" key="2">
    <source>
        <dbReference type="Pfam" id="PF01243"/>
    </source>
</evidence>
<dbReference type="EMBL" id="CAEZXP010000003">
    <property type="protein sequence ID" value="CAB4699600.1"/>
    <property type="molecule type" value="Genomic_DNA"/>
</dbReference>
<keyword evidence="1" id="KW-0560">Oxidoreductase</keyword>
<dbReference type="Pfam" id="PF01243">
    <property type="entry name" value="PNPOx_N"/>
    <property type="match status" value="1"/>
</dbReference>
<dbReference type="PANTHER" id="PTHR35176">
    <property type="entry name" value="HEME OXYGENASE HI_0854-RELATED"/>
    <property type="match status" value="1"/>
</dbReference>
<sequence>MKPEVGELFSNANYAHLTTLREDGSPQARPVWTTVRDGQVAFFTQASSPKAANLARDGRVALSVVDNANPFRSAWIRGHVAGTIEGDDALTIIDGISEAYTGQPFPWRSGVVYLIEVDADGFAELPFVHAPRA</sequence>
<reference evidence="3" key="1">
    <citation type="submission" date="2020-05" db="EMBL/GenBank/DDBJ databases">
        <authorList>
            <person name="Chiriac C."/>
            <person name="Salcher M."/>
            <person name="Ghai R."/>
            <person name="Kavagutti S V."/>
        </authorList>
    </citation>
    <scope>NUCLEOTIDE SEQUENCE</scope>
</reference>
<evidence type="ECO:0000313" key="3">
    <source>
        <dbReference type="EMBL" id="CAB4699600.1"/>
    </source>
</evidence>
<dbReference type="InterPro" id="IPR019920">
    <property type="entry name" value="F420-binding_dom_put"/>
</dbReference>
<dbReference type="InterPro" id="IPR052019">
    <property type="entry name" value="F420H2_bilvrd_red/Heme_oxyg"/>
</dbReference>
<evidence type="ECO:0000256" key="1">
    <source>
        <dbReference type="ARBA" id="ARBA00023002"/>
    </source>
</evidence>
<feature type="domain" description="Pyridoxamine 5'-phosphate oxidase N-terminal" evidence="2">
    <location>
        <begin position="1"/>
        <end position="83"/>
    </location>
</feature>
<dbReference type="AlphaFoldDB" id="A0A6J6PJD2"/>
<dbReference type="GO" id="GO:0070967">
    <property type="term" value="F:coenzyme F420 binding"/>
    <property type="evidence" value="ECO:0007669"/>
    <property type="project" value="TreeGrafter"/>
</dbReference>
<protein>
    <submittedName>
        <fullName evidence="3">Unannotated protein</fullName>
    </submittedName>
</protein>